<comment type="caution">
    <text evidence="2">The sequence shown here is derived from an EMBL/GenBank/DDBJ whole genome shotgun (WGS) entry which is preliminary data.</text>
</comment>
<gene>
    <name evidence="2" type="ORF">Fot_16153</name>
</gene>
<evidence type="ECO:0000256" key="1">
    <source>
        <dbReference type="SAM" id="MobiDB-lite"/>
    </source>
</evidence>
<keyword evidence="3" id="KW-1185">Reference proteome</keyword>
<reference evidence="3" key="1">
    <citation type="submission" date="2024-07" db="EMBL/GenBank/DDBJ databases">
        <title>Two chromosome-level genome assemblies of Korean endemic species Abeliophyllum distichum and Forsythia ovata (Oleaceae).</title>
        <authorList>
            <person name="Jang H."/>
        </authorList>
    </citation>
    <scope>NUCLEOTIDE SEQUENCE [LARGE SCALE GENOMIC DNA]</scope>
</reference>
<protein>
    <submittedName>
        <fullName evidence="2">Uncharacterized protein</fullName>
    </submittedName>
</protein>
<organism evidence="2 3">
    <name type="scientific">Forsythia ovata</name>
    <dbReference type="NCBI Taxonomy" id="205694"/>
    <lineage>
        <taxon>Eukaryota</taxon>
        <taxon>Viridiplantae</taxon>
        <taxon>Streptophyta</taxon>
        <taxon>Embryophyta</taxon>
        <taxon>Tracheophyta</taxon>
        <taxon>Spermatophyta</taxon>
        <taxon>Magnoliopsida</taxon>
        <taxon>eudicotyledons</taxon>
        <taxon>Gunneridae</taxon>
        <taxon>Pentapetalae</taxon>
        <taxon>asterids</taxon>
        <taxon>lamiids</taxon>
        <taxon>Lamiales</taxon>
        <taxon>Oleaceae</taxon>
        <taxon>Forsythieae</taxon>
        <taxon>Forsythia</taxon>
    </lineage>
</organism>
<sequence>MLAKPGRRIATRSRDYSGAYSRRKSPWSQQSICPQERPETDYSGAYSSDAFPVAIWGSRDSRTIGIPPPSVIEEPDQMMGFFPSDRREEFPSDLAEGRTFHSPILHPQTPEVSTQAWQLLSIFLSTIVDPAPRRCLGFSGPYHFNSNQNPNFYKYQIPAGKIRDRKISYVFQHGIKADQSPRHIIFPAKE</sequence>
<evidence type="ECO:0000313" key="3">
    <source>
        <dbReference type="Proteomes" id="UP001604277"/>
    </source>
</evidence>
<evidence type="ECO:0000313" key="2">
    <source>
        <dbReference type="EMBL" id="KAL2546920.1"/>
    </source>
</evidence>
<feature type="compositionally biased region" description="Basic residues" evidence="1">
    <location>
        <begin position="1"/>
        <end position="11"/>
    </location>
</feature>
<dbReference type="Proteomes" id="UP001604277">
    <property type="component" value="Unassembled WGS sequence"/>
</dbReference>
<name>A0ABD1WEV7_9LAMI</name>
<dbReference type="EMBL" id="JBFOLJ010000004">
    <property type="protein sequence ID" value="KAL2546920.1"/>
    <property type="molecule type" value="Genomic_DNA"/>
</dbReference>
<dbReference type="AlphaFoldDB" id="A0ABD1WEV7"/>
<feature type="region of interest" description="Disordered" evidence="1">
    <location>
        <begin position="1"/>
        <end position="45"/>
    </location>
</feature>
<accession>A0ABD1WEV7</accession>
<proteinExistence type="predicted"/>